<dbReference type="EMBL" id="JAMQJZ010000004">
    <property type="protein sequence ID" value="MDC3420125.1"/>
    <property type="molecule type" value="Genomic_DNA"/>
</dbReference>
<comment type="caution">
    <text evidence="2">The sequence shown here is derived from an EMBL/GenBank/DDBJ whole genome shotgun (WGS) entry which is preliminary data.</text>
</comment>
<reference evidence="2" key="1">
    <citation type="submission" date="2022-06" db="EMBL/GenBank/DDBJ databases">
        <title>Aquibacillus sp. a new bacterium isolated from soil saline samples.</title>
        <authorList>
            <person name="Galisteo C."/>
            <person name="De La Haba R."/>
            <person name="Sanchez-Porro C."/>
            <person name="Ventosa A."/>
        </authorList>
    </citation>
    <scope>NUCLEOTIDE SEQUENCE</scope>
    <source>
        <strain evidence="2">JCM 12387</strain>
    </source>
</reference>
<dbReference type="RefSeq" id="WP_259868402.1">
    <property type="nucleotide sequence ID" value="NZ_JAMQJZ010000004.1"/>
</dbReference>
<keyword evidence="1" id="KW-1133">Transmembrane helix</keyword>
<evidence type="ECO:0000313" key="3">
    <source>
        <dbReference type="Proteomes" id="UP001145072"/>
    </source>
</evidence>
<organism evidence="2 3">
    <name type="scientific">Aquibacillus koreensis</name>
    <dbReference type="NCBI Taxonomy" id="279446"/>
    <lineage>
        <taxon>Bacteria</taxon>
        <taxon>Bacillati</taxon>
        <taxon>Bacillota</taxon>
        <taxon>Bacilli</taxon>
        <taxon>Bacillales</taxon>
        <taxon>Bacillaceae</taxon>
        <taxon>Aquibacillus</taxon>
    </lineage>
</organism>
<evidence type="ECO:0000256" key="1">
    <source>
        <dbReference type="SAM" id="Phobius"/>
    </source>
</evidence>
<feature type="transmembrane region" description="Helical" evidence="1">
    <location>
        <begin position="6"/>
        <end position="25"/>
    </location>
</feature>
<keyword evidence="3" id="KW-1185">Reference proteome</keyword>
<evidence type="ECO:0000313" key="2">
    <source>
        <dbReference type="EMBL" id="MDC3420125.1"/>
    </source>
</evidence>
<keyword evidence="1" id="KW-0472">Membrane</keyword>
<name>A0A9X3WI32_9BACI</name>
<dbReference type="AlphaFoldDB" id="A0A9X3WI32"/>
<keyword evidence="1" id="KW-0812">Transmembrane</keyword>
<sequence>MSDLFVFIPLIIIVMLAGFIVIAMGKNSIRFVKVPHIRWFLTGYLSILIIVTVVFYFLPEDKFASIDPSELGAREPLQQEFRSTAHEGNLSETEHVYMKEKWEFSSEGKTVQVVSDSEAFDRGMVFAETKDSNDGKIEVIKYALRPTFKIDEDYEGFQVEFVDNKLKVIAPTQTSFEYPIFQNEFTITQFTGEQGGHVSIYDVLEIEVIHVRVPKGVELIGEVLYVND</sequence>
<accession>A0A9X3WI32</accession>
<dbReference type="Proteomes" id="UP001145072">
    <property type="component" value="Unassembled WGS sequence"/>
</dbReference>
<gene>
    <name evidence="2" type="ORF">NC661_07050</name>
</gene>
<protein>
    <submittedName>
        <fullName evidence="2">Uncharacterized protein</fullName>
    </submittedName>
</protein>
<proteinExistence type="predicted"/>
<feature type="transmembrane region" description="Helical" evidence="1">
    <location>
        <begin position="37"/>
        <end position="58"/>
    </location>
</feature>